<dbReference type="Pfam" id="PF03388">
    <property type="entry name" value="Lectin_leg-like"/>
    <property type="match status" value="1"/>
</dbReference>
<evidence type="ECO:0000256" key="4">
    <source>
        <dbReference type="ARBA" id="ARBA00022989"/>
    </source>
</evidence>
<dbReference type="CDD" id="cd06903">
    <property type="entry name" value="lectin_EMP46_EMP47"/>
    <property type="match status" value="1"/>
</dbReference>
<dbReference type="PROSITE" id="PS51328">
    <property type="entry name" value="L_LECTIN_LIKE"/>
    <property type="match status" value="1"/>
</dbReference>
<gene>
    <name evidence="11" type="ORF">IF1G_07124</name>
</gene>
<dbReference type="Gene3D" id="2.60.120.200">
    <property type="match status" value="1"/>
</dbReference>
<dbReference type="GO" id="GO:0006888">
    <property type="term" value="P:endoplasmic reticulum to Golgi vesicle-mediated transport"/>
    <property type="evidence" value="ECO:0007669"/>
    <property type="project" value="TreeGrafter"/>
</dbReference>
<dbReference type="OrthoDB" id="10265193at2759"/>
<evidence type="ECO:0000256" key="6">
    <source>
        <dbReference type="SAM" id="Coils"/>
    </source>
</evidence>
<evidence type="ECO:0000256" key="3">
    <source>
        <dbReference type="ARBA" id="ARBA00022729"/>
    </source>
</evidence>
<dbReference type="InterPro" id="IPR013320">
    <property type="entry name" value="ConA-like_dom_sf"/>
</dbReference>
<feature type="chain" id="PRO_5022113210" evidence="9">
    <location>
        <begin position="19"/>
        <end position="438"/>
    </location>
</feature>
<keyword evidence="2 8" id="KW-0812">Transmembrane</keyword>
<feature type="domain" description="L-type lectin-like" evidence="10">
    <location>
        <begin position="19"/>
        <end position="237"/>
    </location>
</feature>
<evidence type="ECO:0000313" key="12">
    <source>
        <dbReference type="Proteomes" id="UP000315783"/>
    </source>
</evidence>
<evidence type="ECO:0000256" key="1">
    <source>
        <dbReference type="ARBA" id="ARBA00004479"/>
    </source>
</evidence>
<dbReference type="InterPro" id="IPR005052">
    <property type="entry name" value="Lectin_leg"/>
</dbReference>
<dbReference type="STRING" id="43265.A0A545VWL7"/>
<dbReference type="PANTHER" id="PTHR12223:SF28">
    <property type="entry name" value="LECTIN, MANNOSE BINDING 1 LIKE"/>
    <property type="match status" value="1"/>
</dbReference>
<evidence type="ECO:0000313" key="11">
    <source>
        <dbReference type="EMBL" id="TQV94245.1"/>
    </source>
</evidence>
<dbReference type="PANTHER" id="PTHR12223">
    <property type="entry name" value="VESICULAR MANNOSE-BINDING LECTIN"/>
    <property type="match status" value="1"/>
</dbReference>
<dbReference type="SUPFAM" id="SSF49899">
    <property type="entry name" value="Concanavalin A-like lectins/glucanases"/>
    <property type="match status" value="1"/>
</dbReference>
<evidence type="ECO:0000256" key="9">
    <source>
        <dbReference type="SAM" id="SignalP"/>
    </source>
</evidence>
<dbReference type="InterPro" id="IPR035661">
    <property type="entry name" value="EMP46/EMP47_N"/>
</dbReference>
<proteinExistence type="predicted"/>
<organism evidence="11 12">
    <name type="scientific">Cordyceps javanica</name>
    <dbReference type="NCBI Taxonomy" id="43265"/>
    <lineage>
        <taxon>Eukaryota</taxon>
        <taxon>Fungi</taxon>
        <taxon>Dikarya</taxon>
        <taxon>Ascomycota</taxon>
        <taxon>Pezizomycotina</taxon>
        <taxon>Sordariomycetes</taxon>
        <taxon>Hypocreomycetidae</taxon>
        <taxon>Hypocreales</taxon>
        <taxon>Cordycipitaceae</taxon>
        <taxon>Cordyceps</taxon>
    </lineage>
</organism>
<dbReference type="AlphaFoldDB" id="A0A545VWL7"/>
<accession>A0A545VWL7</accession>
<dbReference type="InterPro" id="IPR051136">
    <property type="entry name" value="Intracellular_Lectin-GPT"/>
</dbReference>
<feature type="region of interest" description="Disordered" evidence="7">
    <location>
        <begin position="239"/>
        <end position="279"/>
    </location>
</feature>
<comment type="caution">
    <text evidence="11">The sequence shown here is derived from an EMBL/GenBank/DDBJ whole genome shotgun (WGS) entry which is preliminary data.</text>
</comment>
<evidence type="ECO:0000256" key="2">
    <source>
        <dbReference type="ARBA" id="ARBA00022692"/>
    </source>
</evidence>
<comment type="subcellular location">
    <subcellularLocation>
        <location evidence="1">Membrane</location>
        <topology evidence="1">Single-pass type I membrane protein</topology>
    </subcellularLocation>
</comment>
<evidence type="ECO:0000256" key="5">
    <source>
        <dbReference type="ARBA" id="ARBA00023136"/>
    </source>
</evidence>
<dbReference type="GO" id="GO:0000139">
    <property type="term" value="C:Golgi membrane"/>
    <property type="evidence" value="ECO:0007669"/>
    <property type="project" value="TreeGrafter"/>
</dbReference>
<feature type="coiled-coil region" evidence="6">
    <location>
        <begin position="331"/>
        <end position="371"/>
    </location>
</feature>
<sequence length="438" mass="48759">MRTTSMLLAALAAGLGQAQYLINELSFGIDAKLSHDESPGTIPHYHVNGQPNRPDVLSNKVILTPMGIGHQRASIWGERTLQRNDWVADIDFRANGPERASGNLNIWLAKDGRATVQENSVYTVGRFEGLVLVIDQYGGSGGMLRGFLNDGTKDYAHQTNIDALAFGHCQIGYRNLGRPSQIKIHHAAGNFKVEIDGHKCFESSKIAIPQGYTFGITAATPENPDSFEIFKLVVMSETVDPRHAQQQQQQQQGSNDNNNSPHNYEQAAAPGGFDNPDDAFKKVIPDESADVFQTSNRQFADLHNRLQSTYHQLAAVYRSVTAHHAVDEQRHKEVQDMVQNIRADLKRLDKLDSLQRTVESLQREVAGLHDALDRRISSHESSFRGALTDHHRQLSERMVDSIPGHGKLIFILVGTQVVLAGIYVVYKRRKMAGPKKYL</sequence>
<keyword evidence="6" id="KW-0175">Coiled coil</keyword>
<feature type="compositionally biased region" description="Polar residues" evidence="7">
    <location>
        <begin position="253"/>
        <end position="263"/>
    </location>
</feature>
<evidence type="ECO:0000259" key="10">
    <source>
        <dbReference type="PROSITE" id="PS51328"/>
    </source>
</evidence>
<keyword evidence="4 8" id="KW-1133">Transmembrane helix</keyword>
<dbReference type="EMBL" id="SPUK01000010">
    <property type="protein sequence ID" value="TQV94245.1"/>
    <property type="molecule type" value="Genomic_DNA"/>
</dbReference>
<evidence type="ECO:0000256" key="7">
    <source>
        <dbReference type="SAM" id="MobiDB-lite"/>
    </source>
</evidence>
<evidence type="ECO:0000256" key="8">
    <source>
        <dbReference type="SAM" id="Phobius"/>
    </source>
</evidence>
<keyword evidence="3 9" id="KW-0732">Signal</keyword>
<dbReference type="GO" id="GO:0030134">
    <property type="term" value="C:COPII-coated ER to Golgi transport vesicle"/>
    <property type="evidence" value="ECO:0007669"/>
    <property type="project" value="TreeGrafter"/>
</dbReference>
<feature type="transmembrane region" description="Helical" evidence="8">
    <location>
        <begin position="408"/>
        <end position="426"/>
    </location>
</feature>
<dbReference type="GO" id="GO:0005537">
    <property type="term" value="F:D-mannose binding"/>
    <property type="evidence" value="ECO:0007669"/>
    <property type="project" value="TreeGrafter"/>
</dbReference>
<reference evidence="11 12" key="1">
    <citation type="journal article" date="2019" name="Appl. Microbiol. Biotechnol.">
        <title>Genome sequence of Isaria javanica and comparative genome analysis insights into family S53 peptidase evolution in fungal entomopathogens.</title>
        <authorList>
            <person name="Lin R."/>
            <person name="Zhang X."/>
            <person name="Xin B."/>
            <person name="Zou M."/>
            <person name="Gao Y."/>
            <person name="Qin F."/>
            <person name="Hu Q."/>
            <person name="Xie B."/>
            <person name="Cheng X."/>
        </authorList>
    </citation>
    <scope>NUCLEOTIDE SEQUENCE [LARGE SCALE GENOMIC DNA]</scope>
    <source>
        <strain evidence="11 12">IJ1G</strain>
    </source>
</reference>
<keyword evidence="5 8" id="KW-0472">Membrane</keyword>
<dbReference type="Proteomes" id="UP000315783">
    <property type="component" value="Unassembled WGS sequence"/>
</dbReference>
<keyword evidence="12" id="KW-1185">Reference proteome</keyword>
<dbReference type="GO" id="GO:0005793">
    <property type="term" value="C:endoplasmic reticulum-Golgi intermediate compartment"/>
    <property type="evidence" value="ECO:0007669"/>
    <property type="project" value="TreeGrafter"/>
</dbReference>
<name>A0A545VWL7_9HYPO</name>
<dbReference type="GO" id="GO:0005789">
    <property type="term" value="C:endoplasmic reticulum membrane"/>
    <property type="evidence" value="ECO:0007669"/>
    <property type="project" value="TreeGrafter"/>
</dbReference>
<feature type="signal peptide" evidence="9">
    <location>
        <begin position="1"/>
        <end position="18"/>
    </location>
</feature>
<protein>
    <submittedName>
        <fullName evidence="11">Lectin family integral membrane protein</fullName>
    </submittedName>
</protein>